<gene>
    <name evidence="14" type="ORF">BVG16_24500</name>
</gene>
<evidence type="ECO:0000256" key="4">
    <source>
        <dbReference type="ARBA" id="ARBA00022705"/>
    </source>
</evidence>
<dbReference type="GO" id="GO:0006281">
    <property type="term" value="P:DNA repair"/>
    <property type="evidence" value="ECO:0007669"/>
    <property type="project" value="UniProtKB-KW"/>
</dbReference>
<keyword evidence="3" id="KW-0515">Mutator protein</keyword>
<dbReference type="Gene3D" id="3.90.79.10">
    <property type="entry name" value="Nucleoside Triphosphate Pyrophosphohydrolase"/>
    <property type="match status" value="1"/>
</dbReference>
<evidence type="ECO:0000256" key="12">
    <source>
        <dbReference type="RuleBase" id="RU003476"/>
    </source>
</evidence>
<evidence type="ECO:0000256" key="1">
    <source>
        <dbReference type="ARBA" id="ARBA00001946"/>
    </source>
</evidence>
<evidence type="ECO:0000256" key="3">
    <source>
        <dbReference type="ARBA" id="ARBA00022457"/>
    </source>
</evidence>
<keyword evidence="5" id="KW-0479">Metal-binding</keyword>
<dbReference type="InterPro" id="IPR000086">
    <property type="entry name" value="NUDIX_hydrolase_dom"/>
</dbReference>
<keyword evidence="15" id="KW-1185">Reference proteome</keyword>
<evidence type="ECO:0000256" key="5">
    <source>
        <dbReference type="ARBA" id="ARBA00022723"/>
    </source>
</evidence>
<dbReference type="GO" id="GO:0006260">
    <property type="term" value="P:DNA replication"/>
    <property type="evidence" value="ECO:0007669"/>
    <property type="project" value="UniProtKB-KW"/>
</dbReference>
<keyword evidence="6" id="KW-0227">DNA damage</keyword>
<feature type="domain" description="Nudix hydrolase" evidence="13">
    <location>
        <begin position="1"/>
        <end position="126"/>
    </location>
</feature>
<comment type="cofactor">
    <cofactor evidence="1">
        <name>Mg(2+)</name>
        <dbReference type="ChEBI" id="CHEBI:18420"/>
    </cofactor>
</comment>
<evidence type="ECO:0000256" key="11">
    <source>
        <dbReference type="ARBA" id="ARBA00038905"/>
    </source>
</evidence>
<dbReference type="EC" id="3.6.1.55" evidence="11"/>
<dbReference type="PROSITE" id="PS00893">
    <property type="entry name" value="NUDIX_BOX"/>
    <property type="match status" value="1"/>
</dbReference>
<dbReference type="OrthoDB" id="9810648at2"/>
<name>A0A1T2X353_9BACL</name>
<evidence type="ECO:0000256" key="10">
    <source>
        <dbReference type="ARBA" id="ARBA00035861"/>
    </source>
</evidence>
<dbReference type="InterPro" id="IPR020084">
    <property type="entry name" value="NUDIX_hydrolase_CS"/>
</dbReference>
<evidence type="ECO:0000256" key="6">
    <source>
        <dbReference type="ARBA" id="ARBA00022763"/>
    </source>
</evidence>
<dbReference type="STRING" id="1324314.BVG16_24500"/>
<organism evidence="14 15">
    <name type="scientific">Paenibacillus selenitireducens</name>
    <dbReference type="NCBI Taxonomy" id="1324314"/>
    <lineage>
        <taxon>Bacteria</taxon>
        <taxon>Bacillati</taxon>
        <taxon>Bacillota</taxon>
        <taxon>Bacilli</taxon>
        <taxon>Bacillales</taxon>
        <taxon>Paenibacillaceae</taxon>
        <taxon>Paenibacillus</taxon>
    </lineage>
</organism>
<keyword evidence="9" id="KW-0234">DNA repair</keyword>
<dbReference type="PRINTS" id="PR00502">
    <property type="entry name" value="NUDIXFAMILY"/>
</dbReference>
<dbReference type="GO" id="GO:0044715">
    <property type="term" value="F:8-oxo-dGDP phosphatase activity"/>
    <property type="evidence" value="ECO:0007669"/>
    <property type="project" value="TreeGrafter"/>
</dbReference>
<dbReference type="Pfam" id="PF00293">
    <property type="entry name" value="NUDIX"/>
    <property type="match status" value="1"/>
</dbReference>
<keyword evidence="4" id="KW-0235">DNA replication</keyword>
<dbReference type="SUPFAM" id="SSF55811">
    <property type="entry name" value="Nudix"/>
    <property type="match status" value="1"/>
</dbReference>
<dbReference type="InterPro" id="IPR015797">
    <property type="entry name" value="NUDIX_hydrolase-like_dom_sf"/>
</dbReference>
<evidence type="ECO:0000313" key="15">
    <source>
        <dbReference type="Proteomes" id="UP000190188"/>
    </source>
</evidence>
<reference evidence="14 15" key="1">
    <citation type="submission" date="2017-01" db="EMBL/GenBank/DDBJ databases">
        <title>Genome analysis of Paenibacillus selenitrireducens ES3-24.</title>
        <authorList>
            <person name="Xu D."/>
            <person name="Yao R."/>
            <person name="Zheng S."/>
        </authorList>
    </citation>
    <scope>NUCLEOTIDE SEQUENCE [LARGE SCALE GENOMIC DNA]</scope>
    <source>
        <strain evidence="14 15">ES3-24</strain>
    </source>
</reference>
<dbReference type="CDD" id="cd03425">
    <property type="entry name" value="NUDIX_MutT_NudA_like"/>
    <property type="match status" value="1"/>
</dbReference>
<protein>
    <recommendedName>
        <fullName evidence="11">8-oxo-dGTP diphosphatase</fullName>
        <ecNumber evidence="11">3.6.1.55</ecNumber>
    </recommendedName>
</protein>
<evidence type="ECO:0000256" key="8">
    <source>
        <dbReference type="ARBA" id="ARBA00022842"/>
    </source>
</evidence>
<evidence type="ECO:0000256" key="2">
    <source>
        <dbReference type="ARBA" id="ARBA00005582"/>
    </source>
</evidence>
<comment type="caution">
    <text evidence="14">The sequence shown here is derived from an EMBL/GenBank/DDBJ whole genome shotgun (WGS) entry which is preliminary data.</text>
</comment>
<dbReference type="GO" id="GO:0008413">
    <property type="term" value="F:8-oxo-7,8-dihydroguanosine triphosphate pyrophosphatase activity"/>
    <property type="evidence" value="ECO:0007669"/>
    <property type="project" value="TreeGrafter"/>
</dbReference>
<dbReference type="GO" id="GO:0044716">
    <property type="term" value="F:8-oxo-GDP phosphatase activity"/>
    <property type="evidence" value="ECO:0007669"/>
    <property type="project" value="TreeGrafter"/>
</dbReference>
<evidence type="ECO:0000256" key="7">
    <source>
        <dbReference type="ARBA" id="ARBA00022801"/>
    </source>
</evidence>
<proteinExistence type="inferred from homology"/>
<dbReference type="RefSeq" id="WP_078501836.1">
    <property type="nucleotide sequence ID" value="NZ_MSZX01000011.1"/>
</dbReference>
<dbReference type="AlphaFoldDB" id="A0A1T2X353"/>
<comment type="catalytic activity">
    <reaction evidence="10">
        <text>8-oxo-dGTP + H2O = 8-oxo-dGMP + diphosphate + H(+)</text>
        <dbReference type="Rhea" id="RHEA:31575"/>
        <dbReference type="ChEBI" id="CHEBI:15377"/>
        <dbReference type="ChEBI" id="CHEBI:15378"/>
        <dbReference type="ChEBI" id="CHEBI:33019"/>
        <dbReference type="ChEBI" id="CHEBI:63224"/>
        <dbReference type="ChEBI" id="CHEBI:77896"/>
        <dbReference type="EC" id="3.6.1.55"/>
    </reaction>
</comment>
<dbReference type="InterPro" id="IPR047127">
    <property type="entry name" value="MutT-like"/>
</dbReference>
<dbReference type="PROSITE" id="PS51462">
    <property type="entry name" value="NUDIX"/>
    <property type="match status" value="1"/>
</dbReference>
<keyword evidence="8" id="KW-0460">Magnesium</keyword>
<sequence>MIEVGAAIIENTAGEILIARRRSGKSQAGLWEFPGGKLEENESVESCIERELREEMNIEVRAGAWYGANEFDYGAVQIRLIAHKALYISGAIQLVDHDEFRWVRREELGAFHFAPADVPFVERLQKESA</sequence>
<evidence type="ECO:0000313" key="14">
    <source>
        <dbReference type="EMBL" id="OPA74290.1"/>
    </source>
</evidence>
<evidence type="ECO:0000256" key="9">
    <source>
        <dbReference type="ARBA" id="ARBA00023204"/>
    </source>
</evidence>
<accession>A0A1T2X353</accession>
<dbReference type="GO" id="GO:0046872">
    <property type="term" value="F:metal ion binding"/>
    <property type="evidence" value="ECO:0007669"/>
    <property type="project" value="UniProtKB-KW"/>
</dbReference>
<dbReference type="PANTHER" id="PTHR47707">
    <property type="entry name" value="8-OXO-DGTP DIPHOSPHATASE"/>
    <property type="match status" value="1"/>
</dbReference>
<dbReference type="PANTHER" id="PTHR47707:SF1">
    <property type="entry name" value="NUDIX HYDROLASE FAMILY PROTEIN"/>
    <property type="match status" value="1"/>
</dbReference>
<dbReference type="GO" id="GO:0035539">
    <property type="term" value="F:8-oxo-7,8-dihydrodeoxyguanosine triphosphate pyrophosphatase activity"/>
    <property type="evidence" value="ECO:0007669"/>
    <property type="project" value="UniProtKB-EC"/>
</dbReference>
<dbReference type="EMBL" id="MSZX01000011">
    <property type="protein sequence ID" value="OPA74290.1"/>
    <property type="molecule type" value="Genomic_DNA"/>
</dbReference>
<keyword evidence="7 12" id="KW-0378">Hydrolase</keyword>
<evidence type="ECO:0000259" key="13">
    <source>
        <dbReference type="PROSITE" id="PS51462"/>
    </source>
</evidence>
<dbReference type="InterPro" id="IPR020476">
    <property type="entry name" value="Nudix_hydrolase"/>
</dbReference>
<dbReference type="Proteomes" id="UP000190188">
    <property type="component" value="Unassembled WGS sequence"/>
</dbReference>
<comment type="similarity">
    <text evidence="2 12">Belongs to the Nudix hydrolase family.</text>
</comment>